<dbReference type="Proteomes" id="UP000003100">
    <property type="component" value="Unassembled WGS sequence"/>
</dbReference>
<comment type="similarity">
    <text evidence="2">Belongs to the glycosyl hydrolase 3 family.</text>
</comment>
<dbReference type="InterPro" id="IPR050226">
    <property type="entry name" value="NagZ_Beta-hexosaminidase"/>
</dbReference>
<dbReference type="EMBL" id="ACBZ01000034">
    <property type="protein sequence ID" value="EEG50243.1"/>
    <property type="molecule type" value="Genomic_DNA"/>
</dbReference>
<evidence type="ECO:0000256" key="1">
    <source>
        <dbReference type="ARBA" id="ARBA00001231"/>
    </source>
</evidence>
<dbReference type="GO" id="GO:0004563">
    <property type="term" value="F:beta-N-acetylhexosaminidase activity"/>
    <property type="evidence" value="ECO:0007669"/>
    <property type="project" value="UniProtKB-EC"/>
</dbReference>
<dbReference type="GeneID" id="86821999"/>
<name>C0CJ14_BLAHS</name>
<dbReference type="eggNOG" id="COG1472">
    <property type="taxonomic scope" value="Bacteria"/>
</dbReference>
<dbReference type="GO" id="GO:0009254">
    <property type="term" value="P:peptidoglycan turnover"/>
    <property type="evidence" value="ECO:0007669"/>
    <property type="project" value="TreeGrafter"/>
</dbReference>
<evidence type="ECO:0000256" key="6">
    <source>
        <dbReference type="SAM" id="MobiDB-lite"/>
    </source>
</evidence>
<dbReference type="Pfam" id="PF00933">
    <property type="entry name" value="Glyco_hydro_3"/>
    <property type="match status" value="1"/>
</dbReference>
<evidence type="ECO:0000313" key="8">
    <source>
        <dbReference type="EMBL" id="EEG50243.1"/>
    </source>
</evidence>
<keyword evidence="5" id="KW-0326">Glycosidase</keyword>
<feature type="region of interest" description="Disordered" evidence="6">
    <location>
        <begin position="48"/>
        <end position="87"/>
    </location>
</feature>
<evidence type="ECO:0000313" key="9">
    <source>
        <dbReference type="Proteomes" id="UP000003100"/>
    </source>
</evidence>
<protein>
    <recommendedName>
        <fullName evidence="3">beta-N-acetylhexosaminidase</fullName>
        <ecNumber evidence="3">3.2.1.52</ecNumber>
    </recommendedName>
</protein>
<gene>
    <name evidence="8" type="ORF">RUMHYD_00831</name>
</gene>
<evidence type="ECO:0000256" key="4">
    <source>
        <dbReference type="ARBA" id="ARBA00022801"/>
    </source>
</evidence>
<dbReference type="InterPro" id="IPR017853">
    <property type="entry name" value="GH"/>
</dbReference>
<reference evidence="8 9" key="1">
    <citation type="submission" date="2009-01" db="EMBL/GenBank/DDBJ databases">
        <authorList>
            <person name="Fulton L."/>
            <person name="Clifton S."/>
            <person name="Fulton B."/>
            <person name="Xu J."/>
            <person name="Minx P."/>
            <person name="Pepin K.H."/>
            <person name="Johnson M."/>
            <person name="Bhonagiri V."/>
            <person name="Nash W.E."/>
            <person name="Mardis E.R."/>
            <person name="Wilson R.K."/>
        </authorList>
    </citation>
    <scope>NUCLEOTIDE SEQUENCE [LARGE SCALE GENOMIC DNA]</scope>
    <source>
        <strain evidence="9">DSM 10507 / JCM 14656 / S5a33</strain>
    </source>
</reference>
<dbReference type="PATRIC" id="fig|476272.21.peg.3838"/>
<keyword evidence="9" id="KW-1185">Reference proteome</keyword>
<dbReference type="GO" id="GO:0005975">
    <property type="term" value="P:carbohydrate metabolic process"/>
    <property type="evidence" value="ECO:0007669"/>
    <property type="project" value="InterPro"/>
</dbReference>
<feature type="domain" description="Glycoside hydrolase family 3 N-terminal" evidence="7">
    <location>
        <begin position="102"/>
        <end position="434"/>
    </location>
</feature>
<keyword evidence="4" id="KW-0378">Hydrolase</keyword>
<dbReference type="HOGENOM" id="CLU_008392_0_2_9"/>
<dbReference type="PANTHER" id="PTHR30480:SF13">
    <property type="entry name" value="BETA-HEXOSAMINIDASE"/>
    <property type="match status" value="1"/>
</dbReference>
<evidence type="ECO:0000256" key="2">
    <source>
        <dbReference type="ARBA" id="ARBA00005336"/>
    </source>
</evidence>
<evidence type="ECO:0000259" key="7">
    <source>
        <dbReference type="Pfam" id="PF00933"/>
    </source>
</evidence>
<dbReference type="EC" id="3.2.1.52" evidence="3"/>
<sequence>MSWSGERRRRKKAVLTALFSCLGMLCLMGISAFAFHLSAENKRMSVETDMQERAAREEKEFQGEPGKDAAARTDGQSSSREKEISEADRLSAQVESIIQRMTIEQKVSQLFFVLPDSLSKVSKTLEVGELTCEAFRQYPVGGIVYMENHILSEEQLTAMNRSFRELGQETLGVSPFLAVDEEGGTVTRIAGNQAFPVENVGNMENVGAGRDSDQAYQVGQTLGAYLKSYGFNMDFAPVADVLVNSENTVVKERAFGSDPNLVSSMVEAEVRGLKGEKIEAVLKHFPGHGATAEDSHNGYAYAQRSLEELRETELVPFQAGIDAGAEFVMVGHICFPLIEDGQMPASLSSWAVTELLKGEMGFEGVAVTDAMNMGAIAENYSSAEAAVQAIQAGIDMVLMPADFEAAYNGVLQAVSSQEISQERLHDALRRILTVKLEMQNR</sequence>
<dbReference type="PANTHER" id="PTHR30480">
    <property type="entry name" value="BETA-HEXOSAMINIDASE-RELATED"/>
    <property type="match status" value="1"/>
</dbReference>
<dbReference type="SUPFAM" id="SSF51445">
    <property type="entry name" value="(Trans)glycosidases"/>
    <property type="match status" value="1"/>
</dbReference>
<feature type="compositionally biased region" description="Basic and acidic residues" evidence="6">
    <location>
        <begin position="48"/>
        <end position="71"/>
    </location>
</feature>
<dbReference type="RefSeq" id="WP_005946350.1">
    <property type="nucleotide sequence ID" value="NZ_CP136423.1"/>
</dbReference>
<comment type="catalytic activity">
    <reaction evidence="1">
        <text>Hydrolysis of terminal non-reducing N-acetyl-D-hexosamine residues in N-acetyl-beta-D-hexosaminides.</text>
        <dbReference type="EC" id="3.2.1.52"/>
    </reaction>
</comment>
<accession>C0CJ14</accession>
<evidence type="ECO:0000256" key="5">
    <source>
        <dbReference type="ARBA" id="ARBA00023295"/>
    </source>
</evidence>
<evidence type="ECO:0000256" key="3">
    <source>
        <dbReference type="ARBA" id="ARBA00012663"/>
    </source>
</evidence>
<dbReference type="InterPro" id="IPR036962">
    <property type="entry name" value="Glyco_hydro_3_N_sf"/>
</dbReference>
<dbReference type="InterPro" id="IPR001764">
    <property type="entry name" value="Glyco_hydro_3_N"/>
</dbReference>
<dbReference type="AlphaFoldDB" id="C0CJ14"/>
<organism evidence="8 9">
    <name type="scientific">Blautia hydrogenotrophica (strain DSM 10507 / JCM 14656 / S5a33)</name>
    <name type="common">Ruminococcus hydrogenotrophicus</name>
    <dbReference type="NCBI Taxonomy" id="476272"/>
    <lineage>
        <taxon>Bacteria</taxon>
        <taxon>Bacillati</taxon>
        <taxon>Bacillota</taxon>
        <taxon>Clostridia</taxon>
        <taxon>Lachnospirales</taxon>
        <taxon>Lachnospiraceae</taxon>
        <taxon>Blautia</taxon>
    </lineage>
</organism>
<comment type="caution">
    <text evidence="8">The sequence shown here is derived from an EMBL/GenBank/DDBJ whole genome shotgun (WGS) entry which is preliminary data.</text>
</comment>
<proteinExistence type="inferred from homology"/>
<dbReference type="Gene3D" id="3.20.20.300">
    <property type="entry name" value="Glycoside hydrolase, family 3, N-terminal domain"/>
    <property type="match status" value="1"/>
</dbReference>
<reference evidence="8 9" key="2">
    <citation type="submission" date="2009-02" db="EMBL/GenBank/DDBJ databases">
        <title>Draft genome sequence of Blautia hydrogenotrophica DSM 10507 (Ruminococcus hydrogenotrophicus DSM 10507).</title>
        <authorList>
            <person name="Sudarsanam P."/>
            <person name="Ley R."/>
            <person name="Guruge J."/>
            <person name="Turnbaugh P.J."/>
            <person name="Mahowald M."/>
            <person name="Liep D."/>
            <person name="Gordon J."/>
        </authorList>
    </citation>
    <scope>NUCLEOTIDE SEQUENCE [LARGE SCALE GENOMIC DNA]</scope>
    <source>
        <strain evidence="9">DSM 10507 / JCM 14656 / S5a33</strain>
    </source>
</reference>